<name>A0AAN5D055_9BILA</name>
<feature type="compositionally biased region" description="Polar residues" evidence="1">
    <location>
        <begin position="30"/>
        <end position="40"/>
    </location>
</feature>
<protein>
    <submittedName>
        <fullName evidence="3">Uncharacterized protein</fullName>
    </submittedName>
</protein>
<dbReference type="AlphaFoldDB" id="A0AAN5D055"/>
<feature type="compositionally biased region" description="Polar residues" evidence="1">
    <location>
        <begin position="90"/>
        <end position="99"/>
    </location>
</feature>
<comment type="caution">
    <text evidence="3">The sequence shown here is derived from an EMBL/GenBank/DDBJ whole genome shotgun (WGS) entry which is preliminary data.</text>
</comment>
<feature type="region of interest" description="Disordered" evidence="1">
    <location>
        <begin position="26"/>
        <end position="132"/>
    </location>
</feature>
<dbReference type="EMBL" id="BTRK01000005">
    <property type="protein sequence ID" value="GMR53921.1"/>
    <property type="molecule type" value="Genomic_DNA"/>
</dbReference>
<gene>
    <name evidence="3" type="ORF">PMAYCL1PPCAC_24116</name>
</gene>
<accession>A0AAN5D055</accession>
<feature type="chain" id="PRO_5042932485" evidence="2">
    <location>
        <begin position="23"/>
        <end position="132"/>
    </location>
</feature>
<keyword evidence="2" id="KW-0732">Signal</keyword>
<evidence type="ECO:0000256" key="2">
    <source>
        <dbReference type="SAM" id="SignalP"/>
    </source>
</evidence>
<feature type="compositionally biased region" description="Basic and acidic residues" evidence="1">
    <location>
        <begin position="105"/>
        <end position="114"/>
    </location>
</feature>
<feature type="compositionally biased region" description="Basic and acidic residues" evidence="1">
    <location>
        <begin position="41"/>
        <end position="84"/>
    </location>
</feature>
<sequence>MQFILRPSILFSFFSLCILSSSAPIEGDISSKNEVNLSLTKQEDPKKQELPREEKEREDPLVHQEPQREFVPIHKRDTEHKPVAEAEVPSMSSDGNEQPKSPFEGVRDDSEAKVRISRRVGKKKVTPRPSRD</sequence>
<evidence type="ECO:0000313" key="4">
    <source>
        <dbReference type="Proteomes" id="UP001328107"/>
    </source>
</evidence>
<keyword evidence="4" id="KW-1185">Reference proteome</keyword>
<proteinExistence type="predicted"/>
<feature type="compositionally biased region" description="Basic residues" evidence="1">
    <location>
        <begin position="115"/>
        <end position="126"/>
    </location>
</feature>
<evidence type="ECO:0000313" key="3">
    <source>
        <dbReference type="EMBL" id="GMR53921.1"/>
    </source>
</evidence>
<reference evidence="4" key="1">
    <citation type="submission" date="2022-10" db="EMBL/GenBank/DDBJ databases">
        <title>Genome assembly of Pristionchus species.</title>
        <authorList>
            <person name="Yoshida K."/>
            <person name="Sommer R.J."/>
        </authorList>
    </citation>
    <scope>NUCLEOTIDE SEQUENCE [LARGE SCALE GENOMIC DNA]</scope>
    <source>
        <strain evidence="4">RS5460</strain>
    </source>
</reference>
<dbReference type="Proteomes" id="UP001328107">
    <property type="component" value="Unassembled WGS sequence"/>
</dbReference>
<organism evidence="3 4">
    <name type="scientific">Pristionchus mayeri</name>
    <dbReference type="NCBI Taxonomy" id="1317129"/>
    <lineage>
        <taxon>Eukaryota</taxon>
        <taxon>Metazoa</taxon>
        <taxon>Ecdysozoa</taxon>
        <taxon>Nematoda</taxon>
        <taxon>Chromadorea</taxon>
        <taxon>Rhabditida</taxon>
        <taxon>Rhabditina</taxon>
        <taxon>Diplogasteromorpha</taxon>
        <taxon>Diplogasteroidea</taxon>
        <taxon>Neodiplogasteridae</taxon>
        <taxon>Pristionchus</taxon>
    </lineage>
</organism>
<feature type="signal peptide" evidence="2">
    <location>
        <begin position="1"/>
        <end position="22"/>
    </location>
</feature>
<evidence type="ECO:0000256" key="1">
    <source>
        <dbReference type="SAM" id="MobiDB-lite"/>
    </source>
</evidence>